<accession>A0A4P9UTF6</accession>
<evidence type="ECO:0000256" key="4">
    <source>
        <dbReference type="ARBA" id="ARBA00023186"/>
    </source>
</evidence>
<comment type="subcellular location">
    <subcellularLocation>
        <location evidence="1">Cytoplasm</location>
        <location evidence="1">Cytosol</location>
    </subcellularLocation>
</comment>
<proteinExistence type="predicted"/>
<dbReference type="EMBL" id="CP035467">
    <property type="protein sequence ID" value="QCW83863.1"/>
    <property type="molecule type" value="Genomic_DNA"/>
</dbReference>
<gene>
    <name evidence="6" type="ORF">EQU24_17660</name>
</gene>
<evidence type="ECO:0000313" key="7">
    <source>
        <dbReference type="Proteomes" id="UP000305881"/>
    </source>
</evidence>
<dbReference type="Gene3D" id="1.20.58.380">
    <property type="entry name" value="Flagellar protein flit"/>
    <property type="match status" value="1"/>
</dbReference>
<evidence type="ECO:0000256" key="1">
    <source>
        <dbReference type="ARBA" id="ARBA00004514"/>
    </source>
</evidence>
<protein>
    <recommendedName>
        <fullName evidence="5">Flagellar protein FliT</fullName>
    </recommendedName>
</protein>
<dbReference type="RefSeq" id="WP_017842303.1">
    <property type="nucleotide sequence ID" value="NZ_CP035467.1"/>
</dbReference>
<keyword evidence="7" id="KW-1185">Reference proteome</keyword>
<evidence type="ECO:0000256" key="3">
    <source>
        <dbReference type="ARBA" id="ARBA00022795"/>
    </source>
</evidence>
<evidence type="ECO:0000256" key="2">
    <source>
        <dbReference type="ARBA" id="ARBA00022490"/>
    </source>
</evidence>
<name>A0A4P9UTF6_METBY</name>
<dbReference type="Pfam" id="PF05400">
    <property type="entry name" value="FliT"/>
    <property type="match status" value="1"/>
</dbReference>
<keyword evidence="3" id="KW-1005">Bacterial flagellum biogenesis</keyword>
<keyword evidence="2" id="KW-0963">Cytoplasm</keyword>
<organism evidence="6 7">
    <name type="scientific">Methylotuvimicrobium buryatense</name>
    <name type="common">Methylomicrobium buryatense</name>
    <dbReference type="NCBI Taxonomy" id="95641"/>
    <lineage>
        <taxon>Bacteria</taxon>
        <taxon>Pseudomonadati</taxon>
        <taxon>Pseudomonadota</taxon>
        <taxon>Gammaproteobacteria</taxon>
        <taxon>Methylococcales</taxon>
        <taxon>Methylococcaceae</taxon>
        <taxon>Methylotuvimicrobium</taxon>
    </lineage>
</organism>
<reference evidence="7" key="1">
    <citation type="journal article" date="2019" name="J. Bacteriol.">
        <title>A Mutagenic Screen Identifies a TonB-Dependent Receptor Required for the Lanthanide Metal Switch in the Type I Methanotroph 'Methylotuvimicrobium buryatense' 5GB1C.</title>
        <authorList>
            <person name="Groom J.D."/>
            <person name="Ford S.M."/>
            <person name="Pesesky M.W."/>
            <person name="Lidstrom M.E."/>
        </authorList>
    </citation>
    <scope>NUCLEOTIDE SEQUENCE [LARGE SCALE GENOMIC DNA]</scope>
    <source>
        <strain evidence="7">5GB1C</strain>
    </source>
</reference>
<evidence type="ECO:0000256" key="5">
    <source>
        <dbReference type="ARBA" id="ARBA00093797"/>
    </source>
</evidence>
<dbReference type="KEGG" id="mbur:EQU24_17660"/>
<dbReference type="InterPro" id="IPR008622">
    <property type="entry name" value="FliT"/>
</dbReference>
<dbReference type="Proteomes" id="UP000305881">
    <property type="component" value="Chromosome"/>
</dbReference>
<evidence type="ECO:0000313" key="6">
    <source>
        <dbReference type="EMBL" id="QCW83863.1"/>
    </source>
</evidence>
<keyword evidence="4" id="KW-0143">Chaperone</keyword>
<sequence>MSANRTNKHELAQVVTLTENIVAHALRGEWDAVNELQLVQGRQVRALIAEPGGVLNENMELLNKLQALMNQVIDLAETEKAAVAEQLCRFRKVESVNKAYLQNME</sequence>
<dbReference type="AlphaFoldDB" id="A0A4P9UTF6"/>